<feature type="domain" description="SRCR" evidence="11">
    <location>
        <begin position="266"/>
        <end position="364"/>
    </location>
</feature>
<dbReference type="AlphaFoldDB" id="A0A6B0RWY3"/>
<comment type="subcellular location">
    <subcellularLocation>
        <location evidence="1">Membrane</location>
        <topology evidence="1">Single-pass membrane protein</topology>
    </subcellularLocation>
</comment>
<keyword evidence="13" id="KW-1185">Reference proteome</keyword>
<dbReference type="FunFam" id="3.10.250.10:FF:000012">
    <property type="entry name" value="CD163 molecule like 1"/>
    <property type="match status" value="1"/>
</dbReference>
<dbReference type="SMART" id="SM00202">
    <property type="entry name" value="SR"/>
    <property type="match status" value="6"/>
</dbReference>
<feature type="disulfide bond" evidence="9">
    <location>
        <begin position="509"/>
        <end position="570"/>
    </location>
</feature>
<evidence type="ECO:0000256" key="7">
    <source>
        <dbReference type="ARBA" id="ARBA00023157"/>
    </source>
</evidence>
<dbReference type="PROSITE" id="PS00420">
    <property type="entry name" value="SRCR_1"/>
    <property type="match status" value="1"/>
</dbReference>
<feature type="domain" description="SRCR" evidence="11">
    <location>
        <begin position="165"/>
        <end position="261"/>
    </location>
</feature>
<evidence type="ECO:0000256" key="5">
    <source>
        <dbReference type="ARBA" id="ARBA00022989"/>
    </source>
</evidence>
<dbReference type="PANTHER" id="PTHR19331:SF458">
    <property type="entry name" value="SCAVENGER RECEPTOR CYSTEINE-RICH DOMAIN-CONTAINING PROTEIN SCART1"/>
    <property type="match status" value="1"/>
</dbReference>
<keyword evidence="2 10" id="KW-0812">Transmembrane</keyword>
<evidence type="ECO:0000259" key="11">
    <source>
        <dbReference type="PROSITE" id="PS50287"/>
    </source>
</evidence>
<feature type="transmembrane region" description="Helical" evidence="10">
    <location>
        <begin position="696"/>
        <end position="719"/>
    </location>
</feature>
<keyword evidence="5 10" id="KW-1133">Transmembrane helix</keyword>
<feature type="disulfide bond" evidence="9">
    <location>
        <begin position="404"/>
        <end position="465"/>
    </location>
</feature>
<dbReference type="FunFam" id="3.10.250.10:FF:000002">
    <property type="entry name" value="Scavenger receptor cysteine-rich type 1 protein M130"/>
    <property type="match status" value="2"/>
</dbReference>
<dbReference type="FunFam" id="3.10.250.10:FF:000009">
    <property type="entry name" value="WC1"/>
    <property type="match status" value="1"/>
</dbReference>
<name>A0A6B0RWY3_9CETA</name>
<dbReference type="PANTHER" id="PTHR19331">
    <property type="entry name" value="SCAVENGER RECEPTOR DOMAIN-CONTAINING"/>
    <property type="match status" value="1"/>
</dbReference>
<feature type="domain" description="SRCR" evidence="11">
    <location>
        <begin position="366"/>
        <end position="466"/>
    </location>
</feature>
<feature type="domain" description="SRCR" evidence="11">
    <location>
        <begin position="471"/>
        <end position="571"/>
    </location>
</feature>
<comment type="caution">
    <text evidence="9">Lacks conserved residue(s) required for the propagation of feature annotation.</text>
</comment>
<feature type="disulfide bond" evidence="9">
    <location>
        <begin position="96"/>
        <end position="157"/>
    </location>
</feature>
<keyword evidence="6 10" id="KW-0472">Membrane</keyword>
<evidence type="ECO:0000313" key="12">
    <source>
        <dbReference type="EMBL" id="MXQ94335.1"/>
    </source>
</evidence>
<dbReference type="InterPro" id="IPR036772">
    <property type="entry name" value="SRCR-like_dom_sf"/>
</dbReference>
<sequence>MLLQRPKAPGIQTELGQMPWGSFCSTFMMKMQASGVGRRTPAWPARRPRNGAAPEEQLTIFLHITRCNGILLLRHQGQLGTACTDTWGFPEAAVVCRELDCGAPLGAPKEVPGPEIMAQPWLHGLTCQGNESSIQECALGAWGPRPCPHDWVPAVMCMGGLEVVIKLVGGRSPCAGVPGLQHSNQTLTSCDPQSLEAGTVLCKELGCGSMLQAPSPLPETEGPRKGQQFVVCEGSEPTILNCKIDWANFKPCVSNDEVICSGHTEARLVGGEHSCAGRLEVRRGLTWGTVCDADLDLATAHVVCRELQCGAAVSTPQGAHFGQGPGLVWAEAFRCAGTESLLFLCPREPGHRCGHGQDAGLRCSEFRLVNGSSACEGRVELQVQGAWAPLCAAHWDLADATVLCHQLDCGNAVATPPGGHFGGGASAPWPDEVHCVGTEPYLWSCAVSTLGAPACGPGDAAAAVCSESVALRLRGGAGPCAGWLDVFHNGTWGAVCGNALKDASLSIICQQLGCGERGWLENRPGHTSLGTSWVDNIQCRRLRSSTLWQCPSAPWHPHSCTRGEEVWITCAEEGELRVRGGEDRCSGRVELWHAGSWGTVCDDSWDLADAEVVCRQLGCGRAVDAVAGAAFGPGSGPVWLDEVGCRGSEASLWGCPAEPWGRGDCGHKEDAGVRCAGPVEPSQAPLPASQGTLPTIMAIIILGSLHGLVFSGLVARILLGKLRGRENKEERSLRLRTEVCKSHVFACIPPGNDKPSCVVDTCFQTRETPPNSVPSAMTVHLGDLRPKSFIDILEFTVCSWGCNRKEVALYLLQLFMPLLLVNRPWMDTSECQSVFQ</sequence>
<feature type="disulfide bond" evidence="9">
    <location>
        <begin position="435"/>
        <end position="445"/>
    </location>
</feature>
<dbReference type="InterPro" id="IPR001190">
    <property type="entry name" value="SRCR"/>
</dbReference>
<feature type="disulfide bond" evidence="9">
    <location>
        <begin position="391"/>
        <end position="455"/>
    </location>
</feature>
<dbReference type="Pfam" id="PF00530">
    <property type="entry name" value="SRCR"/>
    <property type="match status" value="6"/>
</dbReference>
<keyword evidence="8" id="KW-0325">Glycoprotein</keyword>
<feature type="disulfide bond" evidence="9">
    <location>
        <begin position="496"/>
        <end position="560"/>
    </location>
</feature>
<evidence type="ECO:0000256" key="4">
    <source>
        <dbReference type="ARBA" id="ARBA00022737"/>
    </source>
</evidence>
<feature type="disulfide bond" evidence="9">
    <location>
        <begin position="232"/>
        <end position="242"/>
    </location>
</feature>
<feature type="disulfide bond" evidence="9">
    <location>
        <begin position="601"/>
        <end position="665"/>
    </location>
</feature>
<dbReference type="FunFam" id="3.10.250.10:FF:000016">
    <property type="entry name" value="Scavenger receptor cysteine-rich protein type 12"/>
    <property type="match status" value="1"/>
</dbReference>
<evidence type="ECO:0000256" key="10">
    <source>
        <dbReference type="SAM" id="Phobius"/>
    </source>
</evidence>
<evidence type="ECO:0000256" key="8">
    <source>
        <dbReference type="ARBA" id="ARBA00023180"/>
    </source>
</evidence>
<keyword evidence="4" id="KW-0677">Repeat</keyword>
<feature type="disulfide bond" evidence="9">
    <location>
        <begin position="614"/>
        <end position="675"/>
    </location>
</feature>
<reference evidence="12" key="1">
    <citation type="submission" date="2019-10" db="EMBL/GenBank/DDBJ databases">
        <title>The sequence and de novo assembly of the wild yak genome.</title>
        <authorList>
            <person name="Liu Y."/>
        </authorList>
    </citation>
    <scope>NUCLEOTIDE SEQUENCE [LARGE SCALE GENOMIC DNA]</scope>
    <source>
        <strain evidence="12">WY2019</strain>
    </source>
</reference>
<feature type="disulfide bond" evidence="9">
    <location>
        <begin position="83"/>
        <end position="147"/>
    </location>
</feature>
<evidence type="ECO:0000256" key="6">
    <source>
        <dbReference type="ARBA" id="ARBA00023136"/>
    </source>
</evidence>
<evidence type="ECO:0000256" key="1">
    <source>
        <dbReference type="ARBA" id="ARBA00004167"/>
    </source>
</evidence>
<dbReference type="Gene3D" id="3.10.250.10">
    <property type="entry name" value="SRCR-like domain"/>
    <property type="match status" value="6"/>
</dbReference>
<proteinExistence type="predicted"/>
<evidence type="ECO:0000313" key="13">
    <source>
        <dbReference type="Proteomes" id="UP000322234"/>
    </source>
</evidence>
<keyword evidence="3" id="KW-0732">Signal</keyword>
<protein>
    <recommendedName>
        <fullName evidence="11">SRCR domain-containing protein</fullName>
    </recommendedName>
</protein>
<evidence type="ECO:0000256" key="9">
    <source>
        <dbReference type="PROSITE-ProRule" id="PRU00196"/>
    </source>
</evidence>
<dbReference type="PROSITE" id="PS50287">
    <property type="entry name" value="SRCR_2"/>
    <property type="match status" value="6"/>
</dbReference>
<dbReference type="PRINTS" id="PR00258">
    <property type="entry name" value="SPERACTRCPTR"/>
</dbReference>
<dbReference type="Proteomes" id="UP000322234">
    <property type="component" value="Unassembled WGS sequence"/>
</dbReference>
<feature type="domain" description="SRCR" evidence="11">
    <location>
        <begin position="576"/>
        <end position="676"/>
    </location>
</feature>
<keyword evidence="7 9" id="KW-1015">Disulfide bond</keyword>
<evidence type="ECO:0000256" key="2">
    <source>
        <dbReference type="ARBA" id="ARBA00022692"/>
    </source>
</evidence>
<feature type="disulfide bond" evidence="9">
    <location>
        <begin position="645"/>
        <end position="655"/>
    </location>
</feature>
<feature type="disulfide bond" evidence="9">
    <location>
        <begin position="335"/>
        <end position="345"/>
    </location>
</feature>
<accession>A0A6B0RWY3</accession>
<dbReference type="EMBL" id="VBQZ03000109">
    <property type="protein sequence ID" value="MXQ94335.1"/>
    <property type="molecule type" value="Genomic_DNA"/>
</dbReference>
<comment type="caution">
    <text evidence="12">The sequence shown here is derived from an EMBL/GenBank/DDBJ whole genome shotgun (WGS) entry which is preliminary data.</text>
</comment>
<dbReference type="SUPFAM" id="SSF56487">
    <property type="entry name" value="SRCR-like"/>
    <property type="match status" value="6"/>
</dbReference>
<gene>
    <name evidence="12" type="ORF">E5288_WYG001194</name>
</gene>
<dbReference type="GO" id="GO:0016020">
    <property type="term" value="C:membrane"/>
    <property type="evidence" value="ECO:0007669"/>
    <property type="project" value="UniProtKB-SubCell"/>
</dbReference>
<organism evidence="12 13">
    <name type="scientific">Bos mutus</name>
    <name type="common">wild yak</name>
    <dbReference type="NCBI Taxonomy" id="72004"/>
    <lineage>
        <taxon>Eukaryota</taxon>
        <taxon>Metazoa</taxon>
        <taxon>Chordata</taxon>
        <taxon>Craniata</taxon>
        <taxon>Vertebrata</taxon>
        <taxon>Euteleostomi</taxon>
        <taxon>Mammalia</taxon>
        <taxon>Eutheria</taxon>
        <taxon>Laurasiatheria</taxon>
        <taxon>Artiodactyla</taxon>
        <taxon>Ruminantia</taxon>
        <taxon>Pecora</taxon>
        <taxon>Bovidae</taxon>
        <taxon>Bovinae</taxon>
        <taxon>Bos</taxon>
    </lineage>
</organism>
<feature type="domain" description="SRCR" evidence="11">
    <location>
        <begin position="46"/>
        <end position="158"/>
    </location>
</feature>
<evidence type="ECO:0000256" key="3">
    <source>
        <dbReference type="ARBA" id="ARBA00022729"/>
    </source>
</evidence>
<feature type="disulfide bond" evidence="9">
    <location>
        <begin position="127"/>
        <end position="137"/>
    </location>
</feature>